<feature type="region of interest" description="Disordered" evidence="1">
    <location>
        <begin position="44"/>
        <end position="103"/>
    </location>
</feature>
<dbReference type="Proteomes" id="UP000823388">
    <property type="component" value="Chromosome 2K"/>
</dbReference>
<reference evidence="2" key="1">
    <citation type="submission" date="2020-05" db="EMBL/GenBank/DDBJ databases">
        <title>WGS assembly of Panicum virgatum.</title>
        <authorList>
            <person name="Lovell J.T."/>
            <person name="Jenkins J."/>
            <person name="Shu S."/>
            <person name="Juenger T.E."/>
            <person name="Schmutz J."/>
        </authorList>
    </citation>
    <scope>NUCLEOTIDE SEQUENCE</scope>
    <source>
        <strain evidence="2">AP13</strain>
    </source>
</reference>
<name>A0A8T0W9U9_PANVG</name>
<keyword evidence="3" id="KW-1185">Reference proteome</keyword>
<proteinExistence type="predicted"/>
<protein>
    <submittedName>
        <fullName evidence="2">Uncharacterized protein</fullName>
    </submittedName>
</protein>
<comment type="caution">
    <text evidence="2">The sequence shown here is derived from an EMBL/GenBank/DDBJ whole genome shotgun (WGS) entry which is preliminary data.</text>
</comment>
<evidence type="ECO:0000256" key="1">
    <source>
        <dbReference type="SAM" id="MobiDB-lite"/>
    </source>
</evidence>
<dbReference type="AlphaFoldDB" id="A0A8T0W9U9"/>
<sequence length="337" mass="38313">MMDASPPSFHLLEEFDDNNNFITNPHKCRAAGISCDGQTFYDDPTCLPHPDEQQRTISSPQAPNHSTSQSKHMFDSSPGDESPDASINIDNQQDNPVFDKTPEAGLNAAAPLAATDINGRLLVLSSQESPITPEVEITGVKNFNVSCSKMAKDVDSIYNETGISCFTKCQRIGFKLGSSSTGKEPRRPRRIIQPNSYYRNFQINHCNVKFIVTPEDLLAYDCILFYASHHDYASNEVINYDNVRVSYQQLATLRRSNKVSIDKFVINALCRKLFKDKHPKDSRRHFFFSTVGDFLMKNEWNHSFLYDICMKCFNLANGCFKFESSDYLLFPIFHDNH</sequence>
<feature type="compositionally biased region" description="Polar residues" evidence="1">
    <location>
        <begin position="55"/>
        <end position="71"/>
    </location>
</feature>
<gene>
    <name evidence="2" type="ORF">PVAP13_2KG322002</name>
</gene>
<accession>A0A8T0W9U9</accession>
<dbReference type="EMBL" id="CM029039">
    <property type="protein sequence ID" value="KAG2643207.1"/>
    <property type="molecule type" value="Genomic_DNA"/>
</dbReference>
<evidence type="ECO:0000313" key="2">
    <source>
        <dbReference type="EMBL" id="KAG2643207.1"/>
    </source>
</evidence>
<organism evidence="2 3">
    <name type="scientific">Panicum virgatum</name>
    <name type="common">Blackwell switchgrass</name>
    <dbReference type="NCBI Taxonomy" id="38727"/>
    <lineage>
        <taxon>Eukaryota</taxon>
        <taxon>Viridiplantae</taxon>
        <taxon>Streptophyta</taxon>
        <taxon>Embryophyta</taxon>
        <taxon>Tracheophyta</taxon>
        <taxon>Spermatophyta</taxon>
        <taxon>Magnoliopsida</taxon>
        <taxon>Liliopsida</taxon>
        <taxon>Poales</taxon>
        <taxon>Poaceae</taxon>
        <taxon>PACMAD clade</taxon>
        <taxon>Panicoideae</taxon>
        <taxon>Panicodae</taxon>
        <taxon>Paniceae</taxon>
        <taxon>Panicinae</taxon>
        <taxon>Panicum</taxon>
        <taxon>Panicum sect. Hiantes</taxon>
    </lineage>
</organism>
<evidence type="ECO:0000313" key="3">
    <source>
        <dbReference type="Proteomes" id="UP000823388"/>
    </source>
</evidence>